<organism evidence="1 2">
    <name type="scientific">Corynebacterium nuruki</name>
    <dbReference type="NCBI Taxonomy" id="1032851"/>
    <lineage>
        <taxon>Bacteria</taxon>
        <taxon>Bacillati</taxon>
        <taxon>Actinomycetota</taxon>
        <taxon>Actinomycetes</taxon>
        <taxon>Mycobacteriales</taxon>
        <taxon>Corynebacteriaceae</taxon>
        <taxon>Corynebacterium</taxon>
    </lineage>
</organism>
<name>A0A3D4SVV5_9CORY</name>
<reference evidence="1 2" key="1">
    <citation type="journal article" date="2018" name="Nat. Biotechnol.">
        <title>A standardized bacterial taxonomy based on genome phylogeny substantially revises the tree of life.</title>
        <authorList>
            <person name="Parks D.H."/>
            <person name="Chuvochina M."/>
            <person name="Waite D.W."/>
            <person name="Rinke C."/>
            <person name="Skarshewski A."/>
            <person name="Chaumeil P.A."/>
            <person name="Hugenholtz P."/>
        </authorList>
    </citation>
    <scope>NUCLEOTIDE SEQUENCE [LARGE SCALE GENOMIC DNA]</scope>
    <source>
        <strain evidence="1">UBA11247</strain>
    </source>
</reference>
<dbReference type="EMBL" id="DQID01000027">
    <property type="protein sequence ID" value="HCT13428.1"/>
    <property type="molecule type" value="Genomic_DNA"/>
</dbReference>
<dbReference type="AlphaFoldDB" id="A0A3D4SVV5"/>
<feature type="non-terminal residue" evidence="1">
    <location>
        <position position="1"/>
    </location>
</feature>
<accession>A0A3D4SVV5</accession>
<dbReference type="Gene3D" id="3.40.50.1110">
    <property type="entry name" value="SGNH hydrolase"/>
    <property type="match status" value="1"/>
</dbReference>
<evidence type="ECO:0000313" key="2">
    <source>
        <dbReference type="Proteomes" id="UP000261739"/>
    </source>
</evidence>
<sequence>RHADVDLHNLGLGGSALLDPFVARTIAGLEADIISVKFGINLVNADLMRRRALGPAVHGFLDTIRDAHPDTPLIVMSSVCCPIQESTPGPLAPDFSDGTMKFVATGDPAEVAAGKLTLEVVREELAAVVAQRAVDDPRLSYVDGLDLFGPADVGELPYADNLHPGAQAHRRIAERFVPTLRQVRDSIG</sequence>
<evidence type="ECO:0000313" key="1">
    <source>
        <dbReference type="EMBL" id="HCT13428.1"/>
    </source>
</evidence>
<proteinExistence type="predicted"/>
<dbReference type="STRING" id="863239.GCA_000213935_02125"/>
<comment type="caution">
    <text evidence="1">The sequence shown here is derived from an EMBL/GenBank/DDBJ whole genome shotgun (WGS) entry which is preliminary data.</text>
</comment>
<dbReference type="Proteomes" id="UP000261739">
    <property type="component" value="Unassembled WGS sequence"/>
</dbReference>
<dbReference type="InterPro" id="IPR036514">
    <property type="entry name" value="SGNH_hydro_sf"/>
</dbReference>
<gene>
    <name evidence="1" type="ORF">DIW82_01175</name>
</gene>
<protein>
    <submittedName>
        <fullName evidence="1">Lipase</fullName>
    </submittedName>
</protein>
<dbReference type="SUPFAM" id="SSF52266">
    <property type="entry name" value="SGNH hydrolase"/>
    <property type="match status" value="1"/>
</dbReference>